<name>A0A9W4P1L0_9EURO</name>
<evidence type="ECO:0000313" key="2">
    <source>
        <dbReference type="Proteomes" id="UP001154252"/>
    </source>
</evidence>
<gene>
    <name evidence="1" type="ORF">PEGY_LOCUS985</name>
</gene>
<keyword evidence="2" id="KW-1185">Reference proteome</keyword>
<reference evidence="1" key="1">
    <citation type="submission" date="2021-07" db="EMBL/GenBank/DDBJ databases">
        <authorList>
            <person name="Branca A.L. A."/>
        </authorList>
    </citation>
    <scope>NUCLEOTIDE SEQUENCE</scope>
</reference>
<dbReference type="InterPro" id="IPR036047">
    <property type="entry name" value="F-box-like_dom_sf"/>
</dbReference>
<evidence type="ECO:0000313" key="1">
    <source>
        <dbReference type="EMBL" id="CAG8887055.1"/>
    </source>
</evidence>
<dbReference type="SUPFAM" id="SSF81383">
    <property type="entry name" value="F-box domain"/>
    <property type="match status" value="1"/>
</dbReference>
<dbReference type="EMBL" id="CAJVRC010000836">
    <property type="protein sequence ID" value="CAG8887055.1"/>
    <property type="molecule type" value="Genomic_DNA"/>
</dbReference>
<dbReference type="AlphaFoldDB" id="A0A9W4P1L0"/>
<comment type="caution">
    <text evidence="1">The sequence shown here is derived from an EMBL/GenBank/DDBJ whole genome shotgun (WGS) entry which is preliminary data.</text>
</comment>
<dbReference type="OrthoDB" id="3800738at2759"/>
<accession>A0A9W4P1L0</accession>
<dbReference type="Proteomes" id="UP001154252">
    <property type="component" value="Unassembled WGS sequence"/>
</dbReference>
<organism evidence="1 2">
    <name type="scientific">Penicillium egyptiacum</name>
    <dbReference type="NCBI Taxonomy" id="1303716"/>
    <lineage>
        <taxon>Eukaryota</taxon>
        <taxon>Fungi</taxon>
        <taxon>Dikarya</taxon>
        <taxon>Ascomycota</taxon>
        <taxon>Pezizomycotina</taxon>
        <taxon>Eurotiomycetes</taxon>
        <taxon>Eurotiomycetidae</taxon>
        <taxon>Eurotiales</taxon>
        <taxon>Aspergillaceae</taxon>
        <taxon>Penicillium</taxon>
    </lineage>
</organism>
<protein>
    <recommendedName>
        <fullName evidence="3">F-box domain-containing protein</fullName>
    </recommendedName>
</protein>
<proteinExistence type="predicted"/>
<sequence>MPENNAQTRALAIPEIVTSILHQMDMRTLIAAQRISRTWKDLICTTQSLQETLFLRPISHGIDLGSQVENPLLAEAFSSIFNTEQDCICLTDLTWEKDPAVREMFIRSEASWRRMLTHQPPLYRVGTFETCCSPFGWGWSKKKAGVPEDGLRMAPLFEFLIDRDWEGWAYGQVIEVYFTASLPRGLLESTRLKNWNEVDQAWKEMNGQFDLVLAINSSTTCTGEMDYEDQMEKREKKAKDKGVVLPDTDLTVWKRICECYRELGLKMDGFKMEKFNEGSGMWD</sequence>
<evidence type="ECO:0008006" key="3">
    <source>
        <dbReference type="Google" id="ProtNLM"/>
    </source>
</evidence>